<evidence type="ECO:0000313" key="2">
    <source>
        <dbReference type="Proteomes" id="UP000681027"/>
    </source>
</evidence>
<accession>A0ABS5NRN3</accession>
<evidence type="ECO:0000313" key="1">
    <source>
        <dbReference type="EMBL" id="MBS4189813.1"/>
    </source>
</evidence>
<dbReference type="EMBL" id="JAGYPM010000001">
    <property type="protein sequence ID" value="MBS4189813.1"/>
    <property type="molecule type" value="Genomic_DNA"/>
</dbReference>
<comment type="caution">
    <text evidence="1">The sequence shown here is derived from an EMBL/GenBank/DDBJ whole genome shotgun (WGS) entry which is preliminary data.</text>
</comment>
<keyword evidence="2" id="KW-1185">Reference proteome</keyword>
<dbReference type="Proteomes" id="UP000681027">
    <property type="component" value="Unassembled WGS sequence"/>
</dbReference>
<proteinExistence type="predicted"/>
<name>A0ABS5NRN3_9BACI</name>
<organism evidence="1 2">
    <name type="scientific">Cytobacillus citreus</name>
    <dbReference type="NCBI Taxonomy" id="2833586"/>
    <lineage>
        <taxon>Bacteria</taxon>
        <taxon>Bacillati</taxon>
        <taxon>Bacillota</taxon>
        <taxon>Bacilli</taxon>
        <taxon>Bacillales</taxon>
        <taxon>Bacillaceae</taxon>
        <taxon>Cytobacillus</taxon>
    </lineage>
</organism>
<gene>
    <name evidence="1" type="ORF">KHA94_06275</name>
</gene>
<dbReference type="RefSeq" id="WP_213101211.1">
    <property type="nucleotide sequence ID" value="NZ_JAGYPM010000001.1"/>
</dbReference>
<protein>
    <submittedName>
        <fullName evidence="1">Uncharacterized protein</fullName>
    </submittedName>
</protein>
<sequence length="184" mass="21184">MIGKGFLFTSQDKCILLVGPHYKLKEMDFNRAAILEEVLSMRYSINQNKNTDNIKETEPDSIIKDGLNENLFVTKNKEKLQSVFVEIEGKELTLSVGNDTEKAMRYAIVAFKDWEQNKIINNQDVIYTTVPSGVRQIFDFNLPNVDNETNFQLLALPFPYEVSNENYISQQAFGSFRIVIQNKD</sequence>
<reference evidence="1 2" key="1">
    <citation type="submission" date="2021-05" db="EMBL/GenBank/DDBJ databases">
        <title>Novel Bacillus species.</title>
        <authorList>
            <person name="Liu G."/>
        </authorList>
    </citation>
    <scope>NUCLEOTIDE SEQUENCE [LARGE SCALE GENOMIC DNA]</scope>
    <source>
        <strain evidence="1 2">FJAT-49705</strain>
    </source>
</reference>